<feature type="region of interest" description="Disordered" evidence="1">
    <location>
        <begin position="53"/>
        <end position="79"/>
    </location>
</feature>
<name>A0A919DLJ1_9ACTN</name>
<feature type="region of interest" description="Disordered" evidence="1">
    <location>
        <begin position="1"/>
        <end position="20"/>
    </location>
</feature>
<gene>
    <name evidence="2" type="ORF">GCM10014715_04340</name>
</gene>
<feature type="region of interest" description="Disordered" evidence="1">
    <location>
        <begin position="92"/>
        <end position="115"/>
    </location>
</feature>
<sequence length="115" mass="12317">MTPWAGRHGVGGPLETGDVRTGQVVGRGAVALGGLMADAVHLPHEARRLRHPAATTPYGGVPAPIPAHRPQSLPRSQPCRVLDIRRDFRAEVERKDAVGEHSGGRPEQLHPGHDE</sequence>
<dbReference type="AlphaFoldDB" id="A0A919DLJ1"/>
<evidence type="ECO:0000313" key="2">
    <source>
        <dbReference type="EMBL" id="GHE54477.1"/>
    </source>
</evidence>
<evidence type="ECO:0000256" key="1">
    <source>
        <dbReference type="SAM" id="MobiDB-lite"/>
    </source>
</evidence>
<reference evidence="2" key="1">
    <citation type="journal article" date="2014" name="Int. J. Syst. Evol. Microbiol.">
        <title>Complete genome sequence of Corynebacterium casei LMG S-19264T (=DSM 44701T), isolated from a smear-ripened cheese.</title>
        <authorList>
            <consortium name="US DOE Joint Genome Institute (JGI-PGF)"/>
            <person name="Walter F."/>
            <person name="Albersmeier A."/>
            <person name="Kalinowski J."/>
            <person name="Ruckert C."/>
        </authorList>
    </citation>
    <scope>NUCLEOTIDE SEQUENCE</scope>
    <source>
        <strain evidence="2">JCM 3302</strain>
    </source>
</reference>
<keyword evidence="3" id="KW-1185">Reference proteome</keyword>
<comment type="caution">
    <text evidence="2">The sequence shown here is derived from an EMBL/GenBank/DDBJ whole genome shotgun (WGS) entry which is preliminary data.</text>
</comment>
<organism evidence="2 3">
    <name type="scientific">Streptomyces spiralis</name>
    <dbReference type="NCBI Taxonomy" id="66376"/>
    <lineage>
        <taxon>Bacteria</taxon>
        <taxon>Bacillati</taxon>
        <taxon>Actinomycetota</taxon>
        <taxon>Actinomycetes</taxon>
        <taxon>Kitasatosporales</taxon>
        <taxon>Streptomycetaceae</taxon>
        <taxon>Streptomyces</taxon>
    </lineage>
</organism>
<dbReference type="Proteomes" id="UP000641386">
    <property type="component" value="Unassembled WGS sequence"/>
</dbReference>
<protein>
    <submittedName>
        <fullName evidence="2">Uncharacterized protein</fullName>
    </submittedName>
</protein>
<proteinExistence type="predicted"/>
<evidence type="ECO:0000313" key="3">
    <source>
        <dbReference type="Proteomes" id="UP000641386"/>
    </source>
</evidence>
<accession>A0A919DLJ1</accession>
<reference evidence="2" key="2">
    <citation type="submission" date="2020-09" db="EMBL/GenBank/DDBJ databases">
        <authorList>
            <person name="Sun Q."/>
            <person name="Ohkuma M."/>
        </authorList>
    </citation>
    <scope>NUCLEOTIDE SEQUENCE</scope>
    <source>
        <strain evidence="2">JCM 3302</strain>
    </source>
</reference>
<dbReference type="EMBL" id="BNBC01000001">
    <property type="protein sequence ID" value="GHE54477.1"/>
    <property type="molecule type" value="Genomic_DNA"/>
</dbReference>